<organism evidence="3 4">
    <name type="scientific">Polyporus arcularius HHB13444</name>
    <dbReference type="NCBI Taxonomy" id="1314778"/>
    <lineage>
        <taxon>Eukaryota</taxon>
        <taxon>Fungi</taxon>
        <taxon>Dikarya</taxon>
        <taxon>Basidiomycota</taxon>
        <taxon>Agaricomycotina</taxon>
        <taxon>Agaricomycetes</taxon>
        <taxon>Polyporales</taxon>
        <taxon>Polyporaceae</taxon>
        <taxon>Polyporus</taxon>
    </lineage>
</organism>
<proteinExistence type="predicted"/>
<dbReference type="GO" id="GO:0046983">
    <property type="term" value="F:protein dimerization activity"/>
    <property type="evidence" value="ECO:0007669"/>
    <property type="project" value="InterPro"/>
</dbReference>
<protein>
    <recommendedName>
        <fullName evidence="2">HAT C-terminal dimerisation domain-containing protein</fullName>
    </recommendedName>
</protein>
<sequence>DPLEEYLASPVLPSINDPIAYWRALSDDGRNEFARMALDILSAPAASVDVERAFSWGGLTVSKLRHNLSDESTRAATVLGAWAKVPGLLPEADIVSMFEQKAKRAKTGGLGTDASSSNGASSGQVSDPITLE</sequence>
<dbReference type="Pfam" id="PF05699">
    <property type="entry name" value="Dimer_Tnp_hAT"/>
    <property type="match status" value="1"/>
</dbReference>
<dbReference type="EMBL" id="ML211816">
    <property type="protein sequence ID" value="TFK80245.1"/>
    <property type="molecule type" value="Genomic_DNA"/>
</dbReference>
<feature type="domain" description="HAT C-terminal dimerisation" evidence="2">
    <location>
        <begin position="3"/>
        <end position="82"/>
    </location>
</feature>
<dbReference type="Proteomes" id="UP000308197">
    <property type="component" value="Unassembled WGS sequence"/>
</dbReference>
<evidence type="ECO:0000313" key="3">
    <source>
        <dbReference type="EMBL" id="TFK80245.1"/>
    </source>
</evidence>
<dbReference type="AlphaFoldDB" id="A0A5C3NSF4"/>
<dbReference type="SUPFAM" id="SSF53098">
    <property type="entry name" value="Ribonuclease H-like"/>
    <property type="match status" value="1"/>
</dbReference>
<feature type="region of interest" description="Disordered" evidence="1">
    <location>
        <begin position="106"/>
        <end position="132"/>
    </location>
</feature>
<dbReference type="InterPro" id="IPR008906">
    <property type="entry name" value="HATC_C_dom"/>
</dbReference>
<feature type="compositionally biased region" description="Low complexity" evidence="1">
    <location>
        <begin position="114"/>
        <end position="123"/>
    </location>
</feature>
<accession>A0A5C3NSF4</accession>
<keyword evidence="4" id="KW-1185">Reference proteome</keyword>
<dbReference type="InterPro" id="IPR012337">
    <property type="entry name" value="RNaseH-like_sf"/>
</dbReference>
<dbReference type="InParanoid" id="A0A5C3NSF4"/>
<feature type="non-terminal residue" evidence="3">
    <location>
        <position position="1"/>
    </location>
</feature>
<gene>
    <name evidence="3" type="ORF">K466DRAFT_504232</name>
</gene>
<evidence type="ECO:0000313" key="4">
    <source>
        <dbReference type="Proteomes" id="UP000308197"/>
    </source>
</evidence>
<name>A0A5C3NSF4_9APHY</name>
<evidence type="ECO:0000259" key="2">
    <source>
        <dbReference type="Pfam" id="PF05699"/>
    </source>
</evidence>
<reference evidence="3 4" key="1">
    <citation type="journal article" date="2019" name="Nat. Ecol. Evol.">
        <title>Megaphylogeny resolves global patterns of mushroom evolution.</title>
        <authorList>
            <person name="Varga T."/>
            <person name="Krizsan K."/>
            <person name="Foldi C."/>
            <person name="Dima B."/>
            <person name="Sanchez-Garcia M."/>
            <person name="Sanchez-Ramirez S."/>
            <person name="Szollosi G.J."/>
            <person name="Szarkandi J.G."/>
            <person name="Papp V."/>
            <person name="Albert L."/>
            <person name="Andreopoulos W."/>
            <person name="Angelini C."/>
            <person name="Antonin V."/>
            <person name="Barry K.W."/>
            <person name="Bougher N.L."/>
            <person name="Buchanan P."/>
            <person name="Buyck B."/>
            <person name="Bense V."/>
            <person name="Catcheside P."/>
            <person name="Chovatia M."/>
            <person name="Cooper J."/>
            <person name="Damon W."/>
            <person name="Desjardin D."/>
            <person name="Finy P."/>
            <person name="Geml J."/>
            <person name="Haridas S."/>
            <person name="Hughes K."/>
            <person name="Justo A."/>
            <person name="Karasinski D."/>
            <person name="Kautmanova I."/>
            <person name="Kiss B."/>
            <person name="Kocsube S."/>
            <person name="Kotiranta H."/>
            <person name="LaButti K.M."/>
            <person name="Lechner B.E."/>
            <person name="Liimatainen K."/>
            <person name="Lipzen A."/>
            <person name="Lukacs Z."/>
            <person name="Mihaltcheva S."/>
            <person name="Morgado L.N."/>
            <person name="Niskanen T."/>
            <person name="Noordeloos M.E."/>
            <person name="Ohm R.A."/>
            <person name="Ortiz-Santana B."/>
            <person name="Ovrebo C."/>
            <person name="Racz N."/>
            <person name="Riley R."/>
            <person name="Savchenko A."/>
            <person name="Shiryaev A."/>
            <person name="Soop K."/>
            <person name="Spirin V."/>
            <person name="Szebenyi C."/>
            <person name="Tomsovsky M."/>
            <person name="Tulloss R.E."/>
            <person name="Uehling J."/>
            <person name="Grigoriev I.V."/>
            <person name="Vagvolgyi C."/>
            <person name="Papp T."/>
            <person name="Martin F.M."/>
            <person name="Miettinen O."/>
            <person name="Hibbett D.S."/>
            <person name="Nagy L.G."/>
        </authorList>
    </citation>
    <scope>NUCLEOTIDE SEQUENCE [LARGE SCALE GENOMIC DNA]</scope>
    <source>
        <strain evidence="3 4">HHB13444</strain>
    </source>
</reference>
<evidence type="ECO:0000256" key="1">
    <source>
        <dbReference type="SAM" id="MobiDB-lite"/>
    </source>
</evidence>